<protein>
    <recommendedName>
        <fullName evidence="3">Phorbol-ester/DAG-type domain-containing protein</fullName>
    </recommendedName>
</protein>
<dbReference type="RefSeq" id="XP_001739805.1">
    <property type="nucleotide sequence ID" value="XM_001739753.1"/>
</dbReference>
<dbReference type="eggNOG" id="ENOG502RCSA">
    <property type="taxonomic scope" value="Eukaryota"/>
</dbReference>
<dbReference type="EMBL" id="DS550144">
    <property type="protein sequence ID" value="EDR23804.1"/>
    <property type="molecule type" value="Genomic_DNA"/>
</dbReference>
<dbReference type="GeneID" id="5884952"/>
<dbReference type="OrthoDB" id="27291at2759"/>
<evidence type="ECO:0000256" key="1">
    <source>
        <dbReference type="ARBA" id="ARBA00022723"/>
    </source>
</evidence>
<keyword evidence="1" id="KW-0479">Metal-binding</keyword>
<proteinExistence type="predicted"/>
<dbReference type="GO" id="GO:0046872">
    <property type="term" value="F:metal ion binding"/>
    <property type="evidence" value="ECO:0007669"/>
    <property type="project" value="UniProtKB-KW"/>
</dbReference>
<dbReference type="InterPro" id="IPR002219">
    <property type="entry name" value="PKC_DAG/PE"/>
</dbReference>
<dbReference type="InterPro" id="IPR015943">
    <property type="entry name" value="WD40/YVTN_repeat-like_dom_sf"/>
</dbReference>
<dbReference type="PROSITE" id="PS50081">
    <property type="entry name" value="ZF_DAG_PE_2"/>
    <property type="match status" value="1"/>
</dbReference>
<organism evidence="5">
    <name type="scientific">Entamoeba dispar (strain ATCC PRA-260 / SAW760)</name>
    <dbReference type="NCBI Taxonomy" id="370354"/>
    <lineage>
        <taxon>Eukaryota</taxon>
        <taxon>Amoebozoa</taxon>
        <taxon>Evosea</taxon>
        <taxon>Archamoebae</taxon>
        <taxon>Mastigamoebida</taxon>
        <taxon>Entamoebidae</taxon>
        <taxon>Entamoeba</taxon>
    </lineage>
</organism>
<evidence type="ECO:0000313" key="4">
    <source>
        <dbReference type="EMBL" id="EDR23804.1"/>
    </source>
</evidence>
<dbReference type="KEGG" id="edi:EDI_066910"/>
<dbReference type="Proteomes" id="UP000008076">
    <property type="component" value="Unassembled WGS sequence"/>
</dbReference>
<dbReference type="Gene3D" id="2.130.10.10">
    <property type="entry name" value="YVTN repeat-like/Quinoprotein amine dehydrogenase"/>
    <property type="match status" value="1"/>
</dbReference>
<gene>
    <name evidence="4" type="ORF">EDI_066910</name>
</gene>
<name>B0ENU2_ENTDS</name>
<evidence type="ECO:0000259" key="3">
    <source>
        <dbReference type="PROSITE" id="PS50081"/>
    </source>
</evidence>
<dbReference type="AlphaFoldDB" id="B0ENU2"/>
<dbReference type="InterPro" id="IPR046349">
    <property type="entry name" value="C1-like_sf"/>
</dbReference>
<dbReference type="VEuPathDB" id="AmoebaDB:EDI_066910"/>
<sequence>MVCTNSGISKFDLKSKSALKKEEQIQLKTSHISVIDNTLWAFYPDLKKLNVYNDKLQVLKSFDFNDVVFIIECGNSVWVGLNTNQLNVIDSSSYEITQTFDLSTNKDVSLITGLLVQVGNPPSAIFQFWASTDDLQIHFLQTTYKPHTFIPSVEEASKCVFCKKAVKQKDSFQCISCKLVIHKSCDPYKHNIQAVCKGKPQVVSLQLSQGMDTDSGAIMAEPSPRRKNLQKRLNRSYTIKPVSGGISFPDDWK</sequence>
<keyword evidence="5" id="KW-1185">Reference proteome</keyword>
<evidence type="ECO:0000256" key="2">
    <source>
        <dbReference type="ARBA" id="ARBA00022833"/>
    </source>
</evidence>
<evidence type="ECO:0000313" key="5">
    <source>
        <dbReference type="Proteomes" id="UP000008076"/>
    </source>
</evidence>
<reference evidence="5" key="1">
    <citation type="submission" date="2007-12" db="EMBL/GenBank/DDBJ databases">
        <title>Annotation of Entamoeba dispar SAW760.</title>
        <authorList>
            <person name="Lorenzi H."/>
            <person name="Inman J."/>
            <person name="Schobel S."/>
            <person name="Amedeo P."/>
            <person name="Caler E."/>
        </authorList>
    </citation>
    <scope>NUCLEOTIDE SEQUENCE [LARGE SCALE GENOMIC DNA]</scope>
    <source>
        <strain evidence="5">ATCC PRA-260 / SAW760</strain>
    </source>
</reference>
<dbReference type="SUPFAM" id="SSF57889">
    <property type="entry name" value="Cysteine-rich domain"/>
    <property type="match status" value="1"/>
</dbReference>
<keyword evidence="2" id="KW-0862">Zinc</keyword>
<accession>B0ENU2</accession>
<feature type="domain" description="Phorbol-ester/DAG-type" evidence="3">
    <location>
        <begin position="146"/>
        <end position="196"/>
    </location>
</feature>